<dbReference type="EMBL" id="PDKR01000002">
    <property type="protein sequence ID" value="PPI88611.1"/>
    <property type="molecule type" value="Genomic_DNA"/>
</dbReference>
<dbReference type="GO" id="GO:0005829">
    <property type="term" value="C:cytosol"/>
    <property type="evidence" value="ECO:0007669"/>
    <property type="project" value="TreeGrafter"/>
</dbReference>
<dbReference type="Pfam" id="PF02033">
    <property type="entry name" value="RBFA"/>
    <property type="match status" value="1"/>
</dbReference>
<comment type="function">
    <text evidence="2">One of several proteins that assist in the late maturation steps of the functional core of the 30S ribosomal subunit. Associates with free 30S ribosomal subunits (but not with 30S subunits that are part of 70S ribosomes or polysomes). Required for efficient processing of 16S rRNA. May interact with the 5'-terminal helix region of 16S rRNA.</text>
</comment>
<comment type="subunit">
    <text evidence="2">Monomer. Binds 30S ribosomal subunits, but not 50S ribosomal subunits or 70S ribosomes.</text>
</comment>
<name>A0A2P5T1Z2_9GAMM</name>
<protein>
    <recommendedName>
        <fullName evidence="2">Ribosome-binding factor A</fullName>
    </recommendedName>
</protein>
<organism evidence="3 4">
    <name type="scientific">Candidatus Pantoea edessiphila</name>
    <dbReference type="NCBI Taxonomy" id="2044610"/>
    <lineage>
        <taxon>Bacteria</taxon>
        <taxon>Pseudomonadati</taxon>
        <taxon>Pseudomonadota</taxon>
        <taxon>Gammaproteobacteria</taxon>
        <taxon>Enterobacterales</taxon>
        <taxon>Erwiniaceae</taxon>
        <taxon>Pantoea</taxon>
    </lineage>
</organism>
<keyword evidence="2" id="KW-0963">Cytoplasm</keyword>
<comment type="subcellular location">
    <subcellularLocation>
        <location evidence="2">Cytoplasm</location>
    </subcellularLocation>
</comment>
<dbReference type="OrthoDB" id="307788at2"/>
<evidence type="ECO:0000313" key="3">
    <source>
        <dbReference type="EMBL" id="PPI88611.1"/>
    </source>
</evidence>
<evidence type="ECO:0000256" key="1">
    <source>
        <dbReference type="ARBA" id="ARBA00022517"/>
    </source>
</evidence>
<sequence>MMTREFSRSLRISQEIHKEITIILQKKINDPRLKMMITISGVEVSRDLSYAKIFVTFLNEKRNLDTIHDELRILKKYSGYIRFLLGKNLKLRITPLLDFFYDSSLKKGEYICSLIKKINTVVYENKVI</sequence>
<accession>A0A2P5T1Z2</accession>
<comment type="caution">
    <text evidence="3">The sequence shown here is derived from an EMBL/GenBank/DDBJ whole genome shotgun (WGS) entry which is preliminary data.</text>
</comment>
<dbReference type="AlphaFoldDB" id="A0A2P5T1Z2"/>
<dbReference type="NCBIfam" id="TIGR00082">
    <property type="entry name" value="rbfA"/>
    <property type="match status" value="1"/>
</dbReference>
<dbReference type="InterPro" id="IPR000238">
    <property type="entry name" value="RbfA"/>
</dbReference>
<dbReference type="SUPFAM" id="SSF89919">
    <property type="entry name" value="Ribosome-binding factor A, RbfA"/>
    <property type="match status" value="1"/>
</dbReference>
<proteinExistence type="inferred from homology"/>
<keyword evidence="1 2" id="KW-0690">Ribosome biogenesis</keyword>
<dbReference type="Gene3D" id="3.30.300.20">
    <property type="match status" value="1"/>
</dbReference>
<gene>
    <name evidence="2 3" type="primary">rbfA</name>
    <name evidence="3" type="ORF">CRV09_01760</name>
</gene>
<comment type="similarity">
    <text evidence="2">Belongs to the RbfA family.</text>
</comment>
<dbReference type="GO" id="GO:0030490">
    <property type="term" value="P:maturation of SSU-rRNA"/>
    <property type="evidence" value="ECO:0007669"/>
    <property type="project" value="UniProtKB-UniRule"/>
</dbReference>
<dbReference type="Proteomes" id="UP000295937">
    <property type="component" value="Unassembled WGS sequence"/>
</dbReference>
<evidence type="ECO:0000256" key="2">
    <source>
        <dbReference type="HAMAP-Rule" id="MF_00003"/>
    </source>
</evidence>
<dbReference type="GO" id="GO:0043024">
    <property type="term" value="F:ribosomal small subunit binding"/>
    <property type="evidence" value="ECO:0007669"/>
    <property type="project" value="TreeGrafter"/>
</dbReference>
<dbReference type="PANTHER" id="PTHR33515:SF1">
    <property type="entry name" value="RIBOSOME-BINDING FACTOR A, CHLOROPLASTIC-RELATED"/>
    <property type="match status" value="1"/>
</dbReference>
<dbReference type="InterPro" id="IPR023799">
    <property type="entry name" value="RbfA_dom_sf"/>
</dbReference>
<evidence type="ECO:0000313" key="4">
    <source>
        <dbReference type="Proteomes" id="UP000295937"/>
    </source>
</evidence>
<dbReference type="InterPro" id="IPR015946">
    <property type="entry name" value="KH_dom-like_a/b"/>
</dbReference>
<dbReference type="HAMAP" id="MF_00003">
    <property type="entry name" value="RbfA"/>
    <property type="match status" value="1"/>
</dbReference>
<reference evidence="3 4" key="1">
    <citation type="journal article" date="2018" name="Genome Biol. Evol.">
        <title>Cladogenesis and Genomic Streamlining in Extracellular Endosymbionts of Tropical Stink Bugs.</title>
        <authorList>
            <person name="Otero-Bravo A."/>
            <person name="Goffredi S."/>
            <person name="Sabree Z.L."/>
        </authorList>
    </citation>
    <scope>NUCLEOTIDE SEQUENCE [LARGE SCALE GENOMIC DNA]</scope>
    <source>
        <strain evidence="3 4">SoEO</strain>
    </source>
</reference>
<dbReference type="PANTHER" id="PTHR33515">
    <property type="entry name" value="RIBOSOME-BINDING FACTOR A, CHLOROPLASTIC-RELATED"/>
    <property type="match status" value="1"/>
</dbReference>